<dbReference type="Proteomes" id="UP000191901">
    <property type="component" value="Chromosome"/>
</dbReference>
<feature type="transmembrane region" description="Helical" evidence="1">
    <location>
        <begin position="40"/>
        <end position="58"/>
    </location>
</feature>
<keyword evidence="3" id="KW-1185">Reference proteome</keyword>
<gene>
    <name evidence="2" type="ORF">XM38_017690</name>
</gene>
<dbReference type="EMBL" id="CP021983">
    <property type="protein sequence ID" value="ASC70822.1"/>
    <property type="molecule type" value="Genomic_DNA"/>
</dbReference>
<keyword evidence="1" id="KW-0812">Transmembrane</keyword>
<reference evidence="2 3" key="1">
    <citation type="journal article" date="2016" name="Biochim. Biophys. Acta">
        <title>Characterization of red-shifted phycobilisomes isolated from the chlorophyll f-containing cyanobacterium Halomicronema hongdechloris.</title>
        <authorList>
            <person name="Li Y."/>
            <person name="Lin Y."/>
            <person name="Garvey C.J."/>
            <person name="Birch D."/>
            <person name="Corkery R.W."/>
            <person name="Loughlin P.C."/>
            <person name="Scheer H."/>
            <person name="Willows R.D."/>
            <person name="Chen M."/>
        </authorList>
    </citation>
    <scope>NUCLEOTIDE SEQUENCE [LARGE SCALE GENOMIC DNA]</scope>
    <source>
        <strain evidence="2 3">C2206</strain>
    </source>
</reference>
<protein>
    <submittedName>
        <fullName evidence="2">Uncharacterized protein</fullName>
    </submittedName>
</protein>
<sequence length="281" mass="33016">MPDYIHSLSTRLYYLLIAISFLAILMIGMSIALGSRHTSWYQKYLVMNILYVALLFFFPRKTKQILTRLAEWVSIQDENFYPRKLIFGAILFVLITFQTKIFWGFWFSGIAGWTYENKHSQIREAVELPEASRAIPSDSFLYKSIKDENILFFQKSGYITGNAMFLHYSNGEIWPTNFELSGLVFPQYVFNLESLQEKTYQRSFLEIFSKNLALRKNGRAFLLPLEITYPVHTPYMQIDYTRTPDANLLGRISWWEIVVYADHEENTIKIVDAKELISIEK</sequence>
<proteinExistence type="predicted"/>
<evidence type="ECO:0000313" key="3">
    <source>
        <dbReference type="Proteomes" id="UP000191901"/>
    </source>
</evidence>
<organism evidence="2 3">
    <name type="scientific">Halomicronema hongdechloris C2206</name>
    <dbReference type="NCBI Taxonomy" id="1641165"/>
    <lineage>
        <taxon>Bacteria</taxon>
        <taxon>Bacillati</taxon>
        <taxon>Cyanobacteriota</taxon>
        <taxon>Cyanophyceae</taxon>
        <taxon>Nodosilineales</taxon>
        <taxon>Nodosilineaceae</taxon>
        <taxon>Halomicronema</taxon>
    </lineage>
</organism>
<dbReference type="RefSeq" id="WP_088429531.1">
    <property type="nucleotide sequence ID" value="NZ_CP021983.2"/>
</dbReference>
<evidence type="ECO:0000313" key="2">
    <source>
        <dbReference type="EMBL" id="ASC70822.1"/>
    </source>
</evidence>
<keyword evidence="1" id="KW-0472">Membrane</keyword>
<dbReference type="AlphaFoldDB" id="A0A1Z3HKH6"/>
<dbReference type="OrthoDB" id="516992at2"/>
<accession>A0A1Z3HKH6</accession>
<evidence type="ECO:0000256" key="1">
    <source>
        <dbReference type="SAM" id="Phobius"/>
    </source>
</evidence>
<feature type="transmembrane region" description="Helical" evidence="1">
    <location>
        <begin position="12"/>
        <end position="34"/>
    </location>
</feature>
<feature type="transmembrane region" description="Helical" evidence="1">
    <location>
        <begin position="85"/>
        <end position="106"/>
    </location>
</feature>
<name>A0A1Z3HKH6_9CYAN</name>
<keyword evidence="1" id="KW-1133">Transmembrane helix</keyword>
<dbReference type="KEGG" id="hhg:XM38_017690"/>